<protein>
    <submittedName>
        <fullName evidence="2">YtpI-like protein</fullName>
    </submittedName>
</protein>
<feature type="transmembrane region" description="Helical" evidence="1">
    <location>
        <begin position="65"/>
        <end position="86"/>
    </location>
</feature>
<name>A0A1M7AMB3_9BACL</name>
<gene>
    <name evidence="2" type="ORF">SAMN02745189_00201</name>
</gene>
<proteinExistence type="predicted"/>
<evidence type="ECO:0000256" key="1">
    <source>
        <dbReference type="SAM" id="Phobius"/>
    </source>
</evidence>
<keyword evidence="1" id="KW-1133">Transmembrane helix</keyword>
<dbReference type="EMBL" id="FRCF01000002">
    <property type="protein sequence ID" value="SHL43923.1"/>
    <property type="molecule type" value="Genomic_DNA"/>
</dbReference>
<accession>A0A1M7AMB3</accession>
<organism evidence="2 3">
    <name type="scientific">Lacicoccus alkaliphilus DSM 16010</name>
    <dbReference type="NCBI Taxonomy" id="1123231"/>
    <lineage>
        <taxon>Bacteria</taxon>
        <taxon>Bacillati</taxon>
        <taxon>Bacillota</taxon>
        <taxon>Bacilli</taxon>
        <taxon>Bacillales</taxon>
        <taxon>Salinicoccaceae</taxon>
        <taxon>Lacicoccus</taxon>
    </lineage>
</organism>
<dbReference type="RefSeq" id="WP_072707455.1">
    <property type="nucleotide sequence ID" value="NZ_FRCF01000002.1"/>
</dbReference>
<dbReference type="STRING" id="1123231.SAMN02745189_00201"/>
<keyword evidence="1" id="KW-0812">Transmembrane</keyword>
<feature type="transmembrane region" description="Helical" evidence="1">
    <location>
        <begin position="6"/>
        <end position="28"/>
    </location>
</feature>
<dbReference type="OrthoDB" id="2453019at2"/>
<evidence type="ECO:0000313" key="3">
    <source>
        <dbReference type="Proteomes" id="UP000184206"/>
    </source>
</evidence>
<keyword evidence="1" id="KW-0472">Membrane</keyword>
<evidence type="ECO:0000313" key="2">
    <source>
        <dbReference type="EMBL" id="SHL43923.1"/>
    </source>
</evidence>
<dbReference type="Proteomes" id="UP000184206">
    <property type="component" value="Unassembled WGS sequence"/>
</dbReference>
<keyword evidence="3" id="KW-1185">Reference proteome</keyword>
<dbReference type="InterPro" id="IPR025618">
    <property type="entry name" value="YtpI"/>
</dbReference>
<feature type="transmembrane region" description="Helical" evidence="1">
    <location>
        <begin position="40"/>
        <end position="59"/>
    </location>
</feature>
<sequence>MELMYQIIVSSLVTLLLLSFFMFLIYKIRQFRTNREVRTVYYKSISMIWLGIAMLSFGLNSIVQFGTAVSYLVGIIFIVFGGYNIWYYNKARRKFKGNLPIEEKAWEEFERNKKTSRR</sequence>
<dbReference type="Pfam" id="PF14007">
    <property type="entry name" value="YtpI"/>
    <property type="match status" value="1"/>
</dbReference>
<dbReference type="AlphaFoldDB" id="A0A1M7AMB3"/>
<reference evidence="2 3" key="1">
    <citation type="submission" date="2016-11" db="EMBL/GenBank/DDBJ databases">
        <authorList>
            <person name="Jaros S."/>
            <person name="Januszkiewicz K."/>
            <person name="Wedrychowicz H."/>
        </authorList>
    </citation>
    <scope>NUCLEOTIDE SEQUENCE [LARGE SCALE GENOMIC DNA]</scope>
    <source>
        <strain evidence="2 3">DSM 16010</strain>
    </source>
</reference>